<dbReference type="Gene3D" id="3.20.20.140">
    <property type="entry name" value="Metal-dependent hydrolases"/>
    <property type="match status" value="1"/>
</dbReference>
<dbReference type="SMART" id="SM00481">
    <property type="entry name" value="POLIIIAc"/>
    <property type="match status" value="1"/>
</dbReference>
<dbReference type="InterPro" id="IPR003141">
    <property type="entry name" value="Pol/His_phosphatase_N"/>
</dbReference>
<evidence type="ECO:0000313" key="3">
    <source>
        <dbReference type="Proteomes" id="UP000017184"/>
    </source>
</evidence>
<dbReference type="eggNOG" id="COG0613">
    <property type="taxonomic scope" value="Bacteria"/>
</dbReference>
<dbReference type="PATRIC" id="fig|946483.4.peg.1152"/>
<proteinExistence type="predicted"/>
<dbReference type="SUPFAM" id="SSF89550">
    <property type="entry name" value="PHP domain-like"/>
    <property type="match status" value="1"/>
</dbReference>
<keyword evidence="3" id="KW-1185">Reference proteome</keyword>
<dbReference type="KEGG" id="cbx:Cenrod_1150"/>
<feature type="domain" description="Polymerase/histidinol phosphatase N-terminal" evidence="1">
    <location>
        <begin position="19"/>
        <end position="84"/>
    </location>
</feature>
<gene>
    <name evidence="2" type="ORF">Cenrod_1150</name>
</gene>
<dbReference type="GO" id="GO:0004534">
    <property type="term" value="F:5'-3' RNA exonuclease activity"/>
    <property type="evidence" value="ECO:0007669"/>
    <property type="project" value="TreeGrafter"/>
</dbReference>
<dbReference type="InterPro" id="IPR052018">
    <property type="entry name" value="PHP_domain"/>
</dbReference>
<dbReference type="EMBL" id="CP004885">
    <property type="protein sequence ID" value="AGX87243.1"/>
    <property type="molecule type" value="Genomic_DNA"/>
</dbReference>
<dbReference type="STRING" id="946483.Cenrod_1150"/>
<dbReference type="InterPro" id="IPR004013">
    <property type="entry name" value="PHP_dom"/>
</dbReference>
<dbReference type="Pfam" id="PF02811">
    <property type="entry name" value="PHP"/>
    <property type="match status" value="1"/>
</dbReference>
<protein>
    <submittedName>
        <fullName evidence="2">Phosphoesterase-like protein</fullName>
    </submittedName>
</protein>
<dbReference type="HOGENOM" id="CLU_067347_0_0_4"/>
<reference evidence="2 3" key="1">
    <citation type="journal article" date="2013" name="Genome Biol.">
        <title>Genomic analysis reveals key aspects of prokaryotic symbiosis in the phototrophic consortium "Chlorochromatium aggregatum".</title>
        <authorList>
            <person name="Liu Z."/>
            <person name="Muller J."/>
            <person name="Li T."/>
            <person name="Alvey R.M."/>
            <person name="Vogl K."/>
            <person name="Frigaard N.U."/>
            <person name="Rockwell N.C."/>
            <person name="Boyd E.S."/>
            <person name="Tomsho L.P."/>
            <person name="Schuster S.C."/>
            <person name="Henke P."/>
            <person name="Rohde M."/>
            <person name="Overmann J."/>
            <person name="Bryant D.A."/>
        </authorList>
    </citation>
    <scope>NUCLEOTIDE SEQUENCE [LARGE SCALE GENOMIC DNA]</scope>
    <source>
        <strain evidence="2">CR</strain>
    </source>
</reference>
<name>U5NAF7_9BURK</name>
<dbReference type="PANTHER" id="PTHR42924">
    <property type="entry name" value="EXONUCLEASE"/>
    <property type="match status" value="1"/>
</dbReference>
<accession>U5NAF7</accession>
<dbReference type="Gene3D" id="1.10.150.650">
    <property type="match status" value="1"/>
</dbReference>
<dbReference type="AlphaFoldDB" id="U5NAF7"/>
<evidence type="ECO:0000313" key="2">
    <source>
        <dbReference type="EMBL" id="AGX87243.1"/>
    </source>
</evidence>
<dbReference type="GO" id="GO:0035312">
    <property type="term" value="F:5'-3' DNA exonuclease activity"/>
    <property type="evidence" value="ECO:0007669"/>
    <property type="project" value="TreeGrafter"/>
</dbReference>
<dbReference type="InterPro" id="IPR016195">
    <property type="entry name" value="Pol/histidinol_Pase-like"/>
</dbReference>
<dbReference type="OrthoDB" id="9804333at2"/>
<dbReference type="CDD" id="cd07438">
    <property type="entry name" value="PHP_HisPPase_AMP"/>
    <property type="match status" value="1"/>
</dbReference>
<sequence length="296" mass="31635">MDGKESAKVSATATGAIRADLHCHSMFSDGTLTPEALAERAAANGVTLWALTDHDEIRGQPRARAAALAHGVGYVSGVEISVTHAGRTIHIVGLGFDDGDTVLERRLQRLRQGRVDRARAIAEELGRVGIAGAWEGAMRYVRNPELMSRTHFARYLVALGVCSTPAGVFKKYLVRGKPGYVPHEWALMADAIGWIRGAGGMAVLAHPGRYRMGRAAGLELLAAFQERGGEGIEVATSNHNDEECAYWAGLAAQHGLWASCGSDFHDPAESRMDVGKAPDLPHGVKPVWEGLRGSAV</sequence>
<dbReference type="Proteomes" id="UP000017184">
    <property type="component" value="Chromosome"/>
</dbReference>
<organism evidence="2 3">
    <name type="scientific">Candidatus Symbiobacter mobilis CR</name>
    <dbReference type="NCBI Taxonomy" id="946483"/>
    <lineage>
        <taxon>Bacteria</taxon>
        <taxon>Pseudomonadati</taxon>
        <taxon>Pseudomonadota</taxon>
        <taxon>Betaproteobacteria</taxon>
        <taxon>Burkholderiales</taxon>
        <taxon>Comamonadaceae</taxon>
    </lineage>
</organism>
<evidence type="ECO:0000259" key="1">
    <source>
        <dbReference type="SMART" id="SM00481"/>
    </source>
</evidence>
<dbReference type="PANTHER" id="PTHR42924:SF3">
    <property type="entry name" value="POLYMERASE_HISTIDINOL PHOSPHATASE N-TERMINAL DOMAIN-CONTAINING PROTEIN"/>
    <property type="match status" value="1"/>
</dbReference>